<evidence type="ECO:0000256" key="1">
    <source>
        <dbReference type="ARBA" id="ARBA00004477"/>
    </source>
</evidence>
<keyword evidence="6" id="KW-0256">Endoplasmic reticulum</keyword>
<keyword evidence="3" id="KW-0645">Protease</keyword>
<dbReference type="InterPro" id="IPR039731">
    <property type="entry name" value="Rce1"/>
</dbReference>
<evidence type="ECO:0000256" key="8">
    <source>
        <dbReference type="ARBA" id="ARBA00023136"/>
    </source>
</evidence>
<evidence type="ECO:0000256" key="5">
    <source>
        <dbReference type="ARBA" id="ARBA00022801"/>
    </source>
</evidence>
<evidence type="ECO:0000256" key="4">
    <source>
        <dbReference type="ARBA" id="ARBA00022692"/>
    </source>
</evidence>
<evidence type="ECO:0000256" key="10">
    <source>
        <dbReference type="ARBA" id="ARBA00049729"/>
    </source>
</evidence>
<dbReference type="EC" id="3.4.26.1" evidence="10"/>
<dbReference type="GO" id="GO:0071586">
    <property type="term" value="P:CAAX-box protein processing"/>
    <property type="evidence" value="ECO:0007669"/>
    <property type="project" value="InterPro"/>
</dbReference>
<comment type="similarity">
    <text evidence="2">Belongs to the peptidase U48 family.</text>
</comment>
<evidence type="ECO:0000256" key="3">
    <source>
        <dbReference type="ARBA" id="ARBA00022670"/>
    </source>
</evidence>
<keyword evidence="4 12" id="KW-0812">Transmembrane</keyword>
<dbReference type="PANTHER" id="PTHR13046">
    <property type="entry name" value="PROTEASE U48 CAAX PRENYL PROTEASE RCE1"/>
    <property type="match status" value="1"/>
</dbReference>
<accession>A0A0F7VDE4</accession>
<feature type="transmembrane region" description="Helical" evidence="12">
    <location>
        <begin position="15"/>
        <end position="40"/>
    </location>
</feature>
<feature type="region of interest" description="Disordered" evidence="11">
    <location>
        <begin position="718"/>
        <end position="738"/>
    </location>
</feature>
<keyword evidence="7 12" id="KW-1133">Transmembrane helix</keyword>
<dbReference type="Pfam" id="PF02517">
    <property type="entry name" value="Rce1-like"/>
    <property type="match status" value="1"/>
</dbReference>
<evidence type="ECO:0000256" key="6">
    <source>
        <dbReference type="ARBA" id="ARBA00022824"/>
    </source>
</evidence>
<evidence type="ECO:0000313" key="14">
    <source>
        <dbReference type="EMBL" id="CEL78620.1"/>
    </source>
</evidence>
<dbReference type="InterPro" id="IPR003675">
    <property type="entry name" value="Rce1/LyrA-like_dom"/>
</dbReference>
<reference evidence="14" key="1">
    <citation type="journal article" date="2015" name="PLoS ONE">
        <title>Comprehensive Evaluation of Toxoplasma gondii VEG and Neospora caninum LIV Genomes with Tachyzoite Stage Transcriptome and Proteome Defines Novel Transcript Features.</title>
        <authorList>
            <person name="Ramaprasad A."/>
            <person name="Mourier T."/>
            <person name="Naeem R."/>
            <person name="Malas T.B."/>
            <person name="Moussa E."/>
            <person name="Panigrahi A."/>
            <person name="Vermont S.J."/>
            <person name="Otto T.D."/>
            <person name="Wastling J."/>
            <person name="Pain A."/>
        </authorList>
    </citation>
    <scope>NUCLEOTIDE SEQUENCE</scope>
    <source>
        <strain evidence="14">VEG</strain>
    </source>
</reference>
<evidence type="ECO:0000256" key="11">
    <source>
        <dbReference type="SAM" id="MobiDB-lite"/>
    </source>
</evidence>
<sequence>MEVAGGTEPPEVGALVWGCFCVIPSWLAVCLCVFFTCSYVTTVYAPQIVLCTFRYFCEYVSTRSAFSIGNRRRESVQTLVGRKTEPFRSSCEEVADKRQREFSSYHLESDQRHSRFRARSCAETASATDRSVPRGHEAFEKQKPLDASFDVSVLPRCGMRRTSRSETRDGDKHVMERHSWSPSVCVWSSVDPTVRSTAGGPVYPDGISAGRSPRSCSTNERNEEAWPPCVFVFPTSAEIPVVALAPATNDIADEGKTRASYSSVPRIVADGRQDARIPGADRVPGRCGRDAPPERETGSFIDLCGKRRTASHVSTAELTCGIIGHSGGYWRYLLQSFSEVDFCSVSTLVSRSVALVVHSVVVVGLLVLAFVFVCPVGAPCCLAGVKEIVEGNRTSAIPGAPWSSTEHGCAGEGDCGRRLGRMCTSGDVHATQPRRCAPAEILVFLLYAFGIPQAVNRTTLLPPSLVSVRLLSVLYGPSVVVRCLPHICSVLKYACSLTLRVASVCSSSCIGSRQNIFLGDVDSCGGNTSCEQGAKTKAVSSAHLVFREKGKEMAADKAERLRQKLLRAGRGELGFTAPSLVEGLASVDSDIATVGSLQVHKKKLDEQPTQLGRSRQTHTWEQATRMVVLLRRLEYLTNCVRDEFWPFARACVVAPIVEEFLFRGVLVALLFCHFGRTLTCTIVSILFAFAHIHPFLVAVLAEKLEHGDENITLRMHKSQRNQTVSRHGSSYDAPSGNRRSCDVPYVKAETEKRNRVEDGCVHYEFRGSQSRRVRSGELIKVKTSTETQVKLFWWKRTVQRWKDVKTTDDDGNAVRCFRCAVARVLAHFRKCADHSIQVVRETLSRAQQQLLLTFVFSWACTYLHISSVNFPPSRPVPVHLHMGVYHQWRAGNPISPRDATVAGSCVVPPISPAEDLNIVSEHTTSIVWRRPALFAAVVLHAGCNLMQWPDMSFLHDPEHPMYLWGLPLSSAYGAAIVGFITALASL</sequence>
<comment type="catalytic activity">
    <reaction evidence="9">
        <text>Hydrolyzes the peptide bond -P2-(S-farnesyl or geranylgeranyl)C-P1'-P2'-P3'-COOH where P1' and P2' are amino acids with aliphatic sidechains and P3' is any C-terminal residue.</text>
        <dbReference type="EC" id="3.4.26.1"/>
    </reaction>
</comment>
<keyword evidence="8 12" id="KW-0472">Membrane</keyword>
<dbReference type="GO" id="GO:0005789">
    <property type="term" value="C:endoplasmic reticulum membrane"/>
    <property type="evidence" value="ECO:0007669"/>
    <property type="project" value="UniProtKB-SubCell"/>
</dbReference>
<evidence type="ECO:0000256" key="9">
    <source>
        <dbReference type="ARBA" id="ARBA00047280"/>
    </source>
</evidence>
<feature type="transmembrane region" description="Helical" evidence="12">
    <location>
        <begin position="353"/>
        <end position="373"/>
    </location>
</feature>
<protein>
    <recommendedName>
        <fullName evidence="10">intramembrane prenyl-peptidase Rce1</fullName>
        <ecNumber evidence="10">3.4.26.1</ecNumber>
    </recommendedName>
</protein>
<evidence type="ECO:0000256" key="12">
    <source>
        <dbReference type="SAM" id="Phobius"/>
    </source>
</evidence>
<dbReference type="PANTHER" id="PTHR13046:SF0">
    <property type="entry name" value="CAAX PRENYL PROTEASE 2"/>
    <property type="match status" value="1"/>
</dbReference>
<dbReference type="GO" id="GO:0004222">
    <property type="term" value="F:metalloendopeptidase activity"/>
    <property type="evidence" value="ECO:0007669"/>
    <property type="project" value="InterPro"/>
</dbReference>
<evidence type="ECO:0000259" key="13">
    <source>
        <dbReference type="Pfam" id="PF02517"/>
    </source>
</evidence>
<feature type="domain" description="CAAX prenyl protease 2/Lysostaphin resistance protein A-like" evidence="13">
    <location>
        <begin position="644"/>
        <end position="696"/>
    </location>
</feature>
<name>A0A0F7VDE4_TOXGV</name>
<organism evidence="14">
    <name type="scientific">Toxoplasma gondii (strain ATCC 50861 / VEG)</name>
    <dbReference type="NCBI Taxonomy" id="432359"/>
    <lineage>
        <taxon>Eukaryota</taxon>
        <taxon>Sar</taxon>
        <taxon>Alveolata</taxon>
        <taxon>Apicomplexa</taxon>
        <taxon>Conoidasida</taxon>
        <taxon>Coccidia</taxon>
        <taxon>Eucoccidiorida</taxon>
        <taxon>Eimeriorina</taxon>
        <taxon>Sarcocystidae</taxon>
        <taxon>Toxoplasma</taxon>
    </lineage>
</organism>
<dbReference type="EMBL" id="LN714502">
    <property type="protein sequence ID" value="CEL78620.1"/>
    <property type="molecule type" value="Genomic_DNA"/>
</dbReference>
<keyword evidence="5" id="KW-0378">Hydrolase</keyword>
<comment type="subcellular location">
    <subcellularLocation>
        <location evidence="1">Endoplasmic reticulum membrane</location>
        <topology evidence="1">Multi-pass membrane protein</topology>
    </subcellularLocation>
</comment>
<dbReference type="AlphaFoldDB" id="A0A0F7VDE4"/>
<evidence type="ECO:0000256" key="7">
    <source>
        <dbReference type="ARBA" id="ARBA00022989"/>
    </source>
</evidence>
<evidence type="ECO:0000256" key="2">
    <source>
        <dbReference type="ARBA" id="ARBA00006897"/>
    </source>
</evidence>
<feature type="transmembrane region" description="Helical" evidence="12">
    <location>
        <begin position="961"/>
        <end position="984"/>
    </location>
</feature>
<proteinExistence type="inferred from homology"/>
<gene>
    <name evidence="14" type="ORF">BN1205_001725</name>
</gene>